<evidence type="ECO:0008006" key="3">
    <source>
        <dbReference type="Google" id="ProtNLM"/>
    </source>
</evidence>
<keyword evidence="2" id="KW-1185">Reference proteome</keyword>
<dbReference type="Proteomes" id="UP000284531">
    <property type="component" value="Unassembled WGS sequence"/>
</dbReference>
<comment type="caution">
    <text evidence="1">The sequence shown here is derived from an EMBL/GenBank/DDBJ whole genome shotgun (WGS) entry which is preliminary data.</text>
</comment>
<dbReference type="OrthoDB" id="1447669at2"/>
<accession>A0A419WN10</accession>
<protein>
    <recommendedName>
        <fullName evidence="3">DUF4304 domain-containing protein</fullName>
    </recommendedName>
</protein>
<dbReference type="AlphaFoldDB" id="A0A419WN10"/>
<reference evidence="1 2" key="1">
    <citation type="submission" date="2018-09" db="EMBL/GenBank/DDBJ databases">
        <title>Genomic Encyclopedia of Archaeal and Bacterial Type Strains, Phase II (KMG-II): from individual species to whole genera.</title>
        <authorList>
            <person name="Goeker M."/>
        </authorList>
    </citation>
    <scope>NUCLEOTIDE SEQUENCE [LARGE SCALE GENOMIC DNA]</scope>
    <source>
        <strain evidence="1 2">DSM 21950</strain>
    </source>
</reference>
<gene>
    <name evidence="1" type="ORF">BXY64_3824</name>
</gene>
<dbReference type="RefSeq" id="WP_120241522.1">
    <property type="nucleotide sequence ID" value="NZ_RAPQ01000012.1"/>
</dbReference>
<organism evidence="1 2">
    <name type="scientific">Marinifilum flexuosum</name>
    <dbReference type="NCBI Taxonomy" id="1117708"/>
    <lineage>
        <taxon>Bacteria</taxon>
        <taxon>Pseudomonadati</taxon>
        <taxon>Bacteroidota</taxon>
        <taxon>Bacteroidia</taxon>
        <taxon>Marinilabiliales</taxon>
        <taxon>Marinifilaceae</taxon>
    </lineage>
</organism>
<sequence length="240" mass="28167">MHIIKKIKNLIDRKRAIRRIFKDAESLDEVLLDKRLQIFREIVTPQFAEIGLKNWNGKYLWYSDFNNEGIKHVVEYNVFKIFGGSFTYGNCFSTVPSISGSRLVNHRTDKSTKIIYSKRLDGWQKSMADGSPINPDKISTVNEEKFRKSLETVLSKNIPKLKKWFDEKTTLDQNISGLLEDIENPVFEIGHKIISHEYILAFLYKQKANNESATYWINKHFEKSLNNQYEIELIKKRIDS</sequence>
<evidence type="ECO:0000313" key="1">
    <source>
        <dbReference type="EMBL" id="RKD96875.1"/>
    </source>
</evidence>
<name>A0A419WN10_9BACT</name>
<evidence type="ECO:0000313" key="2">
    <source>
        <dbReference type="Proteomes" id="UP000284531"/>
    </source>
</evidence>
<proteinExistence type="predicted"/>
<dbReference type="EMBL" id="RAPQ01000012">
    <property type="protein sequence ID" value="RKD96875.1"/>
    <property type="molecule type" value="Genomic_DNA"/>
</dbReference>